<keyword evidence="9 10" id="KW-0742">SOS response</keyword>
<dbReference type="Proteomes" id="UP000094849">
    <property type="component" value="Unassembled WGS sequence"/>
</dbReference>
<dbReference type="InterPro" id="IPR027417">
    <property type="entry name" value="P-loop_NTPase"/>
</dbReference>
<proteinExistence type="inferred from homology"/>
<keyword evidence="13" id="KW-1185">Reference proteome</keyword>
<evidence type="ECO:0000256" key="4">
    <source>
        <dbReference type="ARBA" id="ARBA00022490"/>
    </source>
</evidence>
<evidence type="ECO:0000313" key="12">
    <source>
        <dbReference type="EMBL" id="ODB96019.1"/>
    </source>
</evidence>
<reference evidence="12 13" key="1">
    <citation type="submission" date="2016-03" db="EMBL/GenBank/DDBJ databases">
        <title>Chemosynthetic sulphur-oxidizing symbionts of marine invertebrate animals are capable of nitrogen fixation.</title>
        <authorList>
            <person name="Petersen J.M."/>
            <person name="Kemper A."/>
            <person name="Gruber-Vodicka H."/>
            <person name="Cardini U."/>
            <person name="Geest Mvander."/>
            <person name="Kleiner M."/>
            <person name="Bulgheresi S."/>
            <person name="Fussmann M."/>
            <person name="Herbold C."/>
            <person name="Seah B.K.B."/>
            <person name="Antony C.Paul."/>
            <person name="Liu D."/>
            <person name="Belitz A."/>
            <person name="Weber M."/>
        </authorList>
    </citation>
    <scope>NUCLEOTIDE SEQUENCE [LARGE SCALE GENOMIC DNA]</scope>
    <source>
        <strain evidence="12">G_D</strain>
    </source>
</reference>
<name>A0A1E2UMV9_9GAMM</name>
<evidence type="ECO:0000256" key="3">
    <source>
        <dbReference type="ARBA" id="ARBA00020170"/>
    </source>
</evidence>
<evidence type="ECO:0000256" key="8">
    <source>
        <dbReference type="ARBA" id="ARBA00023125"/>
    </source>
</evidence>
<comment type="caution">
    <text evidence="12">The sequence shown here is derived from an EMBL/GenBank/DDBJ whole genome shotgun (WGS) entry which is preliminary data.</text>
</comment>
<dbReference type="PANTHER" id="PTHR32182:SF0">
    <property type="entry name" value="DNA REPLICATION AND REPAIR PROTEIN RECF"/>
    <property type="match status" value="1"/>
</dbReference>
<evidence type="ECO:0000256" key="2">
    <source>
        <dbReference type="ARBA" id="ARBA00008016"/>
    </source>
</evidence>
<accession>A0A1E2UMV9</accession>
<dbReference type="EMBL" id="LVJZ01000003">
    <property type="protein sequence ID" value="ODB96019.1"/>
    <property type="molecule type" value="Genomic_DNA"/>
</dbReference>
<dbReference type="SUPFAM" id="SSF52540">
    <property type="entry name" value="P-loop containing nucleoside triphosphate hydrolases"/>
    <property type="match status" value="1"/>
</dbReference>
<evidence type="ECO:0000256" key="9">
    <source>
        <dbReference type="HAMAP-Rule" id="MF_00365"/>
    </source>
</evidence>
<evidence type="ECO:0000256" key="1">
    <source>
        <dbReference type="ARBA" id="ARBA00004496"/>
    </source>
</evidence>
<dbReference type="GO" id="GO:0003697">
    <property type="term" value="F:single-stranded DNA binding"/>
    <property type="evidence" value="ECO:0007669"/>
    <property type="project" value="UniProtKB-UniRule"/>
</dbReference>
<comment type="subcellular location">
    <subcellularLocation>
        <location evidence="1 9 10">Cytoplasm</location>
    </subcellularLocation>
</comment>
<dbReference type="InterPro" id="IPR003395">
    <property type="entry name" value="RecF/RecN/SMC_N"/>
</dbReference>
<dbReference type="InterPro" id="IPR018078">
    <property type="entry name" value="DNA-binding_RecF_CS"/>
</dbReference>
<evidence type="ECO:0000256" key="6">
    <source>
        <dbReference type="ARBA" id="ARBA00022741"/>
    </source>
</evidence>
<dbReference type="InterPro" id="IPR042174">
    <property type="entry name" value="RecF_2"/>
</dbReference>
<dbReference type="GO" id="GO:0006302">
    <property type="term" value="P:double-strand break repair"/>
    <property type="evidence" value="ECO:0007669"/>
    <property type="project" value="TreeGrafter"/>
</dbReference>
<dbReference type="RefSeq" id="WP_069015291.1">
    <property type="nucleotide sequence ID" value="NZ_LVJW01000006.1"/>
</dbReference>
<dbReference type="GO" id="GO:0005737">
    <property type="term" value="C:cytoplasm"/>
    <property type="evidence" value="ECO:0007669"/>
    <property type="project" value="UniProtKB-SubCell"/>
</dbReference>
<evidence type="ECO:0000256" key="5">
    <source>
        <dbReference type="ARBA" id="ARBA00022705"/>
    </source>
</evidence>
<evidence type="ECO:0000256" key="7">
    <source>
        <dbReference type="ARBA" id="ARBA00022840"/>
    </source>
</evidence>
<keyword evidence="9 10" id="KW-0234">DNA repair</keyword>
<sequence>MHLQRLKIQNLRNISDAEIFPSENLNIITGANGAGKTTLLESIYLLARTRSFRQSQNRTLIKTGEPSLTIFSELQSQSGTKYRIGLSKSREGTTVHKDRKKITKLSELAKSIPLTIITPNIQRLVEEGPVHRRKLLNWGMFHVEPFYAQLAQRYNQTIAQRNRALSGNRVDLKVWTSQLVDLGNQLNRLQRDYLEEWNKAIAELFASQQSGYHCRLELYNGWRKGVSFEDALDELTQTDRERGFTSAGPHRLDVRIVVDERGVKNYFSRGQNKLLALNLMLAQTKLLQTKQQERPILLVDDIQSELDHSHYLQVLKAMADLNIQTFITDLTKNIGETFEKDEFKMFHVEHGQFAEI</sequence>
<keyword evidence="5 9" id="KW-0235">DNA replication</keyword>
<dbReference type="GO" id="GO:0005524">
    <property type="term" value="F:ATP binding"/>
    <property type="evidence" value="ECO:0007669"/>
    <property type="project" value="UniProtKB-UniRule"/>
</dbReference>
<dbReference type="STRING" id="1818881.A3196_04140"/>
<evidence type="ECO:0000259" key="11">
    <source>
        <dbReference type="Pfam" id="PF02463"/>
    </source>
</evidence>
<gene>
    <name evidence="9" type="primary">recF</name>
    <name evidence="12" type="ORF">A3196_04140</name>
</gene>
<dbReference type="NCBIfam" id="TIGR00611">
    <property type="entry name" value="recf"/>
    <property type="match status" value="1"/>
</dbReference>
<dbReference type="PROSITE" id="PS00618">
    <property type="entry name" value="RECF_2"/>
    <property type="match status" value="1"/>
</dbReference>
<comment type="similarity">
    <text evidence="2 9 10">Belongs to the RecF family.</text>
</comment>
<dbReference type="GO" id="GO:0006260">
    <property type="term" value="P:DNA replication"/>
    <property type="evidence" value="ECO:0007669"/>
    <property type="project" value="UniProtKB-UniRule"/>
</dbReference>
<dbReference type="Pfam" id="PF02463">
    <property type="entry name" value="SMC_N"/>
    <property type="match status" value="1"/>
</dbReference>
<keyword evidence="7 9" id="KW-0067">ATP-binding</keyword>
<dbReference type="GO" id="GO:0000731">
    <property type="term" value="P:DNA synthesis involved in DNA repair"/>
    <property type="evidence" value="ECO:0007669"/>
    <property type="project" value="TreeGrafter"/>
</dbReference>
<dbReference type="GO" id="GO:0009432">
    <property type="term" value="P:SOS response"/>
    <property type="evidence" value="ECO:0007669"/>
    <property type="project" value="UniProtKB-UniRule"/>
</dbReference>
<keyword evidence="4 9" id="KW-0963">Cytoplasm</keyword>
<dbReference type="Gene3D" id="3.40.50.300">
    <property type="entry name" value="P-loop containing nucleotide triphosphate hydrolases"/>
    <property type="match status" value="1"/>
</dbReference>
<organism evidence="12 13">
    <name type="scientific">Candidatus Thiodiazotropha endoloripes</name>
    <dbReference type="NCBI Taxonomy" id="1818881"/>
    <lineage>
        <taxon>Bacteria</taxon>
        <taxon>Pseudomonadati</taxon>
        <taxon>Pseudomonadota</taxon>
        <taxon>Gammaproteobacteria</taxon>
        <taxon>Chromatiales</taxon>
        <taxon>Sedimenticolaceae</taxon>
        <taxon>Candidatus Thiodiazotropha</taxon>
    </lineage>
</organism>
<keyword evidence="9 10" id="KW-0227">DNA damage</keyword>
<evidence type="ECO:0000313" key="13">
    <source>
        <dbReference type="Proteomes" id="UP000094849"/>
    </source>
</evidence>
<keyword evidence="6 9" id="KW-0547">Nucleotide-binding</keyword>
<dbReference type="AlphaFoldDB" id="A0A1E2UMV9"/>
<feature type="binding site" evidence="9">
    <location>
        <begin position="30"/>
        <end position="37"/>
    </location>
    <ligand>
        <name>ATP</name>
        <dbReference type="ChEBI" id="CHEBI:30616"/>
    </ligand>
</feature>
<dbReference type="Gene3D" id="1.20.1050.90">
    <property type="entry name" value="RecF/RecN/SMC, N-terminal domain"/>
    <property type="match status" value="1"/>
</dbReference>
<feature type="domain" description="RecF/RecN/SMC N-terminal" evidence="11">
    <location>
        <begin position="3"/>
        <end position="350"/>
    </location>
</feature>
<comment type="function">
    <text evidence="9 10">The RecF protein is involved in DNA metabolism; it is required for DNA replication and normal SOS inducibility. RecF binds preferentially to single-stranded, linear DNA. It also seems to bind ATP.</text>
</comment>
<protein>
    <recommendedName>
        <fullName evidence="3 9">DNA replication and repair protein RecF</fullName>
    </recommendedName>
</protein>
<dbReference type="InterPro" id="IPR001238">
    <property type="entry name" value="DNA-binding_RecF"/>
</dbReference>
<evidence type="ECO:0000256" key="10">
    <source>
        <dbReference type="RuleBase" id="RU000578"/>
    </source>
</evidence>
<dbReference type="HAMAP" id="MF_00365">
    <property type="entry name" value="RecF"/>
    <property type="match status" value="1"/>
</dbReference>
<dbReference type="PANTHER" id="PTHR32182">
    <property type="entry name" value="DNA REPLICATION AND REPAIR PROTEIN RECF"/>
    <property type="match status" value="1"/>
</dbReference>
<keyword evidence="8 9" id="KW-0238">DNA-binding</keyword>